<keyword evidence="2" id="KW-1185">Reference proteome</keyword>
<protein>
    <submittedName>
        <fullName evidence="1">Uncharacterized protein</fullName>
    </submittedName>
</protein>
<reference evidence="1" key="1">
    <citation type="submission" date="2016-12" db="EMBL/GenBank/DDBJ databases">
        <authorList>
            <person name="Moulin L."/>
        </authorList>
    </citation>
    <scope>NUCLEOTIDE SEQUENCE [LARGE SCALE GENOMIC DNA]</scope>
    <source>
        <strain evidence="1">STM 7183</strain>
    </source>
</reference>
<name>A0A1N7SYN8_9BURK</name>
<accession>A0A1N7SYN8</accession>
<evidence type="ECO:0000313" key="1">
    <source>
        <dbReference type="EMBL" id="SIT52082.1"/>
    </source>
</evidence>
<sequence>MDVTADIGAMARENEMKVLDVFYVQVLARACSPRE</sequence>
<proteinExistence type="predicted"/>
<dbReference type="EMBL" id="CYGY02000180">
    <property type="protein sequence ID" value="SIT52082.1"/>
    <property type="molecule type" value="Genomic_DNA"/>
</dbReference>
<dbReference type="Proteomes" id="UP000195569">
    <property type="component" value="Unassembled WGS sequence"/>
</dbReference>
<dbReference type="AlphaFoldDB" id="A0A1N7SYN8"/>
<evidence type="ECO:0000313" key="2">
    <source>
        <dbReference type="Proteomes" id="UP000195569"/>
    </source>
</evidence>
<organism evidence="1 2">
    <name type="scientific">Paraburkholderia piptadeniae</name>
    <dbReference type="NCBI Taxonomy" id="1701573"/>
    <lineage>
        <taxon>Bacteria</taxon>
        <taxon>Pseudomonadati</taxon>
        <taxon>Pseudomonadota</taxon>
        <taxon>Betaproteobacteria</taxon>
        <taxon>Burkholderiales</taxon>
        <taxon>Burkholderiaceae</taxon>
        <taxon>Paraburkholderia</taxon>
    </lineage>
</organism>
<gene>
    <name evidence="1" type="ORF">BN2476_1800016</name>
</gene>
<comment type="caution">
    <text evidence="1">The sequence shown here is derived from an EMBL/GenBank/DDBJ whole genome shotgun (WGS) entry which is preliminary data.</text>
</comment>